<dbReference type="EMBL" id="GL988045">
    <property type="protein sequence ID" value="EGS19061.1"/>
    <property type="molecule type" value="Genomic_DNA"/>
</dbReference>
<proteinExistence type="predicted"/>
<dbReference type="HOGENOM" id="CLU_038287_0_0_1"/>
<dbReference type="KEGG" id="cthr:CTHT_0056830"/>
<evidence type="ECO:0000256" key="4">
    <source>
        <dbReference type="SAM" id="MobiDB-lite"/>
    </source>
</evidence>
<keyword evidence="6" id="KW-1185">Reference proteome</keyword>
<evidence type="ECO:0000256" key="2">
    <source>
        <dbReference type="ARBA" id="ARBA00022490"/>
    </source>
</evidence>
<reference evidence="5 6" key="1">
    <citation type="journal article" date="2011" name="Cell">
        <title>Insight into structure and assembly of the nuclear pore complex by utilizing the genome of a eukaryotic thermophile.</title>
        <authorList>
            <person name="Amlacher S."/>
            <person name="Sarges P."/>
            <person name="Flemming D."/>
            <person name="van Noort V."/>
            <person name="Kunze R."/>
            <person name="Devos D.P."/>
            <person name="Arumugam M."/>
            <person name="Bork P."/>
            <person name="Hurt E."/>
        </authorList>
    </citation>
    <scope>NUCLEOTIDE SEQUENCE [LARGE SCALE GENOMIC DNA]</scope>
    <source>
        <strain evidence="6">DSM 1495 / CBS 144.50 / IMI 039719</strain>
    </source>
</reference>
<sequence>MEDASCLCIRGAKTVGLRNRVYGTHNAKPLVAPVSCLAAVAHAARWCCIIAMATNRKYAALPDLDSAPDVYETPELTDDHSTIPPTTVQSPSDDEYDEDEDTSGISRSRLRIDEARSRFMPAVVDASNVDFSERLTSKRKSYKTTSRRRRILEDGTEELGDLSDEDGTVSLARRIARLKREIEEARQEYEKQKNAAATTAEEGKGVLPVEVEDQIDSLSKALDEISKLEEPLSPPGTILPAPKPPAPSTTDEGTVTATVTTGTTYTITYSPTYDQTHALAKAADFDRRLLILERALGIGSVDVPGLTPDNLPRAIIPLLEQLHKQITTLSEASVPTLDGITRRVRTLTQETENLEKARRSAKATQEAIASAGGNAAAAGTGTEGAGVSPETAEQMAKINALYGTLPTIESLAPLLPPLLDRLRSLRMIHAEAATAAETLARIEKRQAEMAAEIQQWREGLEKVEAAVREGDATMSKNVGVMEGWVKALEESMAKLSG</sequence>
<dbReference type="Proteomes" id="UP000008066">
    <property type="component" value="Unassembled WGS sequence"/>
</dbReference>
<comment type="subcellular location">
    <subcellularLocation>
        <location evidence="1">Cytoplasm</location>
    </subcellularLocation>
</comment>
<dbReference type="eggNOG" id="KOG3958">
    <property type="taxonomic scope" value="Eukaryota"/>
</dbReference>
<dbReference type="GO" id="GO:0005737">
    <property type="term" value="C:cytoplasm"/>
    <property type="evidence" value="ECO:0007669"/>
    <property type="project" value="UniProtKB-SubCell"/>
</dbReference>
<feature type="coiled-coil region" evidence="3">
    <location>
        <begin position="337"/>
        <end position="367"/>
    </location>
</feature>
<keyword evidence="2" id="KW-0963">Cytoplasm</keyword>
<feature type="region of interest" description="Disordered" evidence="4">
    <location>
        <begin position="230"/>
        <end position="254"/>
    </location>
</feature>
<gene>
    <name evidence="5" type="ORF">CTHT_0056830</name>
</gene>
<dbReference type="GO" id="GO:0005869">
    <property type="term" value="C:dynactin complex"/>
    <property type="evidence" value="ECO:0007669"/>
    <property type="project" value="InterPro"/>
</dbReference>
<name>G0SCD5_CHATD</name>
<organism evidence="6">
    <name type="scientific">Chaetomium thermophilum (strain DSM 1495 / CBS 144.50 / IMI 039719)</name>
    <name type="common">Thermochaetoides thermophila</name>
    <dbReference type="NCBI Taxonomy" id="759272"/>
    <lineage>
        <taxon>Eukaryota</taxon>
        <taxon>Fungi</taxon>
        <taxon>Dikarya</taxon>
        <taxon>Ascomycota</taxon>
        <taxon>Pezizomycotina</taxon>
        <taxon>Sordariomycetes</taxon>
        <taxon>Sordariomycetidae</taxon>
        <taxon>Sordariales</taxon>
        <taxon>Chaetomiaceae</taxon>
        <taxon>Thermochaetoides</taxon>
    </lineage>
</organism>
<feature type="compositionally biased region" description="Acidic residues" evidence="4">
    <location>
        <begin position="92"/>
        <end position="102"/>
    </location>
</feature>
<accession>G0SCD5</accession>
<keyword evidence="3" id="KW-0175">Coiled coil</keyword>
<evidence type="ECO:0000313" key="6">
    <source>
        <dbReference type="Proteomes" id="UP000008066"/>
    </source>
</evidence>
<evidence type="ECO:0000313" key="5">
    <source>
        <dbReference type="EMBL" id="EGS19061.1"/>
    </source>
</evidence>
<feature type="coiled-coil region" evidence="3">
    <location>
        <begin position="168"/>
        <end position="202"/>
    </location>
</feature>
<feature type="region of interest" description="Disordered" evidence="4">
    <location>
        <begin position="70"/>
        <end position="105"/>
    </location>
</feature>
<dbReference type="OMA" id="YKFGDWE"/>
<dbReference type="Pfam" id="PF04912">
    <property type="entry name" value="Dynamitin"/>
    <property type="match status" value="1"/>
</dbReference>
<dbReference type="AlphaFoldDB" id="G0SCD5"/>
<dbReference type="STRING" id="759272.G0SCD5"/>
<evidence type="ECO:0000256" key="3">
    <source>
        <dbReference type="SAM" id="Coils"/>
    </source>
</evidence>
<dbReference type="PANTHER" id="PTHR15346">
    <property type="entry name" value="DYNACTIN SUBUNIT"/>
    <property type="match status" value="1"/>
</dbReference>
<evidence type="ECO:0000256" key="1">
    <source>
        <dbReference type="ARBA" id="ARBA00004496"/>
    </source>
</evidence>
<dbReference type="RefSeq" id="XP_006696006.1">
    <property type="nucleotide sequence ID" value="XM_006695943.1"/>
</dbReference>
<dbReference type="InterPro" id="IPR028133">
    <property type="entry name" value="Dynamitin"/>
</dbReference>
<protein>
    <submittedName>
        <fullName evidence="5">Uncharacterized protein</fullName>
    </submittedName>
</protein>
<dbReference type="OrthoDB" id="4977at2759"/>
<dbReference type="GO" id="GO:0007017">
    <property type="term" value="P:microtubule-based process"/>
    <property type="evidence" value="ECO:0007669"/>
    <property type="project" value="InterPro"/>
</dbReference>
<dbReference type="GeneID" id="18259721"/>